<dbReference type="PANTHER" id="PTHR46438">
    <property type="entry name" value="ALPHA/BETA-HYDROLASES SUPERFAMILY PROTEIN"/>
    <property type="match status" value="1"/>
</dbReference>
<protein>
    <submittedName>
        <fullName evidence="2">Alpha/beta fold hydrolase</fullName>
    </submittedName>
</protein>
<keyword evidence="2" id="KW-0378">Hydrolase</keyword>
<dbReference type="InterPro" id="IPR000639">
    <property type="entry name" value="Epox_hydrolase-like"/>
</dbReference>
<accession>A0A848DHS9</accession>
<organism evidence="2 3">
    <name type="scientific">Pseudonocardia bannensis</name>
    <dbReference type="NCBI Taxonomy" id="630973"/>
    <lineage>
        <taxon>Bacteria</taxon>
        <taxon>Bacillati</taxon>
        <taxon>Actinomycetota</taxon>
        <taxon>Actinomycetes</taxon>
        <taxon>Pseudonocardiales</taxon>
        <taxon>Pseudonocardiaceae</taxon>
        <taxon>Pseudonocardia</taxon>
    </lineage>
</organism>
<gene>
    <name evidence="2" type="ORF">HF519_11105</name>
</gene>
<sequence length="281" mass="29762">MSVTEYSREVPSGLTVHAAGHRTNYYDNGEGPPLVLLHGSGPGVSAYSNWHSVTPLLASNFRTIAPDIAGYGLTEFRADGHYDIKLWAAHLLAVLDALEVDRAVLVGNSFGGALAIATAVFAPERVAGLVLLGTPAGEFPMTPGLRSGWYYEPSPENMRAILREFPFDPGIVTDEMVAARYALSARPGAQEAFRRLVPEPSGADGGTVRGAGAGFLAKVAAPALIVHGREDRVVPLEAGLFAGRHIPGADMHVFGRCGHWVQLERPEAFARQVALFAGGLG</sequence>
<dbReference type="InterPro" id="IPR029058">
    <property type="entry name" value="AB_hydrolase_fold"/>
</dbReference>
<dbReference type="InterPro" id="IPR000073">
    <property type="entry name" value="AB_hydrolase_1"/>
</dbReference>
<dbReference type="PANTHER" id="PTHR46438:SF11">
    <property type="entry name" value="LIPASE-RELATED"/>
    <property type="match status" value="1"/>
</dbReference>
<dbReference type="GO" id="GO:0016787">
    <property type="term" value="F:hydrolase activity"/>
    <property type="evidence" value="ECO:0007669"/>
    <property type="project" value="UniProtKB-KW"/>
</dbReference>
<evidence type="ECO:0000313" key="2">
    <source>
        <dbReference type="EMBL" id="NMH92105.1"/>
    </source>
</evidence>
<dbReference type="AlphaFoldDB" id="A0A848DHS9"/>
<dbReference type="Proteomes" id="UP000586918">
    <property type="component" value="Unassembled WGS sequence"/>
</dbReference>
<evidence type="ECO:0000259" key="1">
    <source>
        <dbReference type="Pfam" id="PF00561"/>
    </source>
</evidence>
<proteinExistence type="predicted"/>
<keyword evidence="3" id="KW-1185">Reference proteome</keyword>
<dbReference type="PRINTS" id="PR00412">
    <property type="entry name" value="EPOXHYDRLASE"/>
</dbReference>
<comment type="caution">
    <text evidence="2">The sequence shown here is derived from an EMBL/GenBank/DDBJ whole genome shotgun (WGS) entry which is preliminary data.</text>
</comment>
<dbReference type="RefSeq" id="WP_169412823.1">
    <property type="nucleotide sequence ID" value="NZ_JAAXKZ010000031.1"/>
</dbReference>
<dbReference type="Gene3D" id="3.40.50.1820">
    <property type="entry name" value="alpha/beta hydrolase"/>
    <property type="match status" value="1"/>
</dbReference>
<dbReference type="SUPFAM" id="SSF53474">
    <property type="entry name" value="alpha/beta-Hydrolases"/>
    <property type="match status" value="1"/>
</dbReference>
<dbReference type="Pfam" id="PF00561">
    <property type="entry name" value="Abhydrolase_1"/>
    <property type="match status" value="1"/>
</dbReference>
<name>A0A848DHS9_9PSEU</name>
<feature type="domain" description="AB hydrolase-1" evidence="1">
    <location>
        <begin position="32"/>
        <end position="266"/>
    </location>
</feature>
<reference evidence="2 3" key="1">
    <citation type="submission" date="2020-04" db="EMBL/GenBank/DDBJ databases">
        <authorList>
            <person name="Klaysubun C."/>
            <person name="Duangmal K."/>
            <person name="Lipun K."/>
        </authorList>
    </citation>
    <scope>NUCLEOTIDE SEQUENCE [LARGE SCALE GENOMIC DNA]</scope>
    <source>
        <strain evidence="2 3">DSM 45300</strain>
    </source>
</reference>
<dbReference type="EMBL" id="JAAXKZ010000031">
    <property type="protein sequence ID" value="NMH92105.1"/>
    <property type="molecule type" value="Genomic_DNA"/>
</dbReference>
<evidence type="ECO:0000313" key="3">
    <source>
        <dbReference type="Proteomes" id="UP000586918"/>
    </source>
</evidence>
<dbReference type="PRINTS" id="PR00111">
    <property type="entry name" value="ABHYDROLASE"/>
</dbReference>